<dbReference type="AlphaFoldDB" id="A0A1L7CQV8"/>
<evidence type="ECO:0000313" key="2">
    <source>
        <dbReference type="Proteomes" id="UP000185434"/>
    </source>
</evidence>
<gene>
    <name evidence="1" type="ORF">CFRA_02005</name>
</gene>
<proteinExistence type="predicted"/>
<dbReference type="EMBL" id="CP009247">
    <property type="protein sequence ID" value="APT88245.1"/>
    <property type="molecule type" value="Genomic_DNA"/>
</dbReference>
<reference evidence="1 2" key="1">
    <citation type="submission" date="2014-08" db="EMBL/GenBank/DDBJ databases">
        <title>Complete genome sequence of Corynebacterium frankenforstense ST18(T) (=DSM 45800(T)), isolated from raw cow milk.</title>
        <authorList>
            <person name="Ruckert C."/>
            <person name="Albersmeier A."/>
            <person name="Winkler A."/>
            <person name="Lipski A."/>
            <person name="Kalinowski J."/>
        </authorList>
    </citation>
    <scope>NUCLEOTIDE SEQUENCE [LARGE SCALE GENOMIC DNA]</scope>
    <source>
        <strain evidence="1 2">ST18</strain>
    </source>
</reference>
<protein>
    <submittedName>
        <fullName evidence="1">Uncharacterized protein</fullName>
    </submittedName>
</protein>
<evidence type="ECO:0000313" key="1">
    <source>
        <dbReference type="EMBL" id="APT88245.1"/>
    </source>
</evidence>
<sequence length="102" mass="10560">MTAADPIEYPQAAPLAERVLAVDGVADLHPGTFGEVALLYPGHRVPGLRLDRSGRLEVHVVADLARATDLRSLSEDVRGAVGGDRPVDVVVADATGTPPATA</sequence>
<dbReference type="KEGG" id="cfk:CFRA_02005"/>
<keyword evidence="2" id="KW-1185">Reference proteome</keyword>
<dbReference type="Proteomes" id="UP000185434">
    <property type="component" value="Chromosome"/>
</dbReference>
<dbReference type="RefSeq" id="WP_075663220.1">
    <property type="nucleotide sequence ID" value="NZ_CP009247.1"/>
</dbReference>
<dbReference type="STRING" id="1437875.CFRA_02005"/>
<name>A0A1L7CQV8_9CORY</name>
<dbReference type="OrthoDB" id="5195799at2"/>
<organism evidence="1 2">
    <name type="scientific">Corynebacterium frankenforstense DSM 45800</name>
    <dbReference type="NCBI Taxonomy" id="1437875"/>
    <lineage>
        <taxon>Bacteria</taxon>
        <taxon>Bacillati</taxon>
        <taxon>Actinomycetota</taxon>
        <taxon>Actinomycetes</taxon>
        <taxon>Mycobacteriales</taxon>
        <taxon>Corynebacteriaceae</taxon>
        <taxon>Corynebacterium</taxon>
    </lineage>
</organism>
<accession>A0A1L7CQV8</accession>